<dbReference type="GeneID" id="18921284"/>
<keyword evidence="2" id="KW-1185">Reference proteome</keyword>
<sequence length="129" mass="14296">MTECPMGQILRNHEEPRRGVTVSVSTLRTSNKRDQTIDPFVVALTLEQAALQMRGVPKGSSPLTLIKTSTEDIPFAANIHDWLPYSLVHIVPPPAGFGHNPLSNCFFEQAQEAKAKLGTNHQALARHFR</sequence>
<accession>F4R3R5</accession>
<gene>
    <name evidence="1" type="ORF">MELLADRAFT_101139</name>
</gene>
<name>F4R3R5_MELLP</name>
<proteinExistence type="predicted"/>
<dbReference type="VEuPathDB" id="FungiDB:MELLADRAFT_101139"/>
<dbReference type="Proteomes" id="UP000001072">
    <property type="component" value="Unassembled WGS sequence"/>
</dbReference>
<dbReference type="AlphaFoldDB" id="F4R3R5"/>
<organism evidence="2">
    <name type="scientific">Melampsora larici-populina (strain 98AG31 / pathotype 3-4-7)</name>
    <name type="common">Poplar leaf rust fungus</name>
    <dbReference type="NCBI Taxonomy" id="747676"/>
    <lineage>
        <taxon>Eukaryota</taxon>
        <taxon>Fungi</taxon>
        <taxon>Dikarya</taxon>
        <taxon>Basidiomycota</taxon>
        <taxon>Pucciniomycotina</taxon>
        <taxon>Pucciniomycetes</taxon>
        <taxon>Pucciniales</taxon>
        <taxon>Melampsoraceae</taxon>
        <taxon>Melampsora</taxon>
    </lineage>
</organism>
<dbReference type="InParanoid" id="F4R3R5"/>
<dbReference type="RefSeq" id="XP_007403611.1">
    <property type="nucleotide sequence ID" value="XM_007403549.1"/>
</dbReference>
<dbReference type="HOGENOM" id="CLU_1949281_0_0_1"/>
<dbReference type="EMBL" id="GL883090">
    <property type="protein sequence ID" value="EGG12673.1"/>
    <property type="molecule type" value="Genomic_DNA"/>
</dbReference>
<protein>
    <submittedName>
        <fullName evidence="1">Uncharacterized protein</fullName>
    </submittedName>
</protein>
<dbReference type="KEGG" id="mlr:MELLADRAFT_101139"/>
<evidence type="ECO:0000313" key="2">
    <source>
        <dbReference type="Proteomes" id="UP000001072"/>
    </source>
</evidence>
<evidence type="ECO:0000313" key="1">
    <source>
        <dbReference type="EMBL" id="EGG12673.1"/>
    </source>
</evidence>
<reference evidence="2" key="1">
    <citation type="journal article" date="2011" name="Proc. Natl. Acad. Sci. U.S.A.">
        <title>Obligate biotrophy features unraveled by the genomic analysis of rust fungi.</title>
        <authorList>
            <person name="Duplessis S."/>
            <person name="Cuomo C.A."/>
            <person name="Lin Y.-C."/>
            <person name="Aerts A."/>
            <person name="Tisserant E."/>
            <person name="Veneault-Fourrey C."/>
            <person name="Joly D.L."/>
            <person name="Hacquard S."/>
            <person name="Amselem J."/>
            <person name="Cantarel B.L."/>
            <person name="Chiu R."/>
            <person name="Coutinho P.M."/>
            <person name="Feau N."/>
            <person name="Field M."/>
            <person name="Frey P."/>
            <person name="Gelhaye E."/>
            <person name="Goldberg J."/>
            <person name="Grabherr M.G."/>
            <person name="Kodira C.D."/>
            <person name="Kohler A."/>
            <person name="Kuees U."/>
            <person name="Lindquist E.A."/>
            <person name="Lucas S.M."/>
            <person name="Mago R."/>
            <person name="Mauceli E."/>
            <person name="Morin E."/>
            <person name="Murat C."/>
            <person name="Pangilinan J.L."/>
            <person name="Park R."/>
            <person name="Pearson M."/>
            <person name="Quesneville H."/>
            <person name="Rouhier N."/>
            <person name="Sakthikumar S."/>
            <person name="Salamov A.A."/>
            <person name="Schmutz J."/>
            <person name="Selles B."/>
            <person name="Shapiro H."/>
            <person name="Tanguay P."/>
            <person name="Tuskan G.A."/>
            <person name="Henrissat B."/>
            <person name="Van de Peer Y."/>
            <person name="Rouze P."/>
            <person name="Ellis J.G."/>
            <person name="Dodds P.N."/>
            <person name="Schein J.E."/>
            <person name="Zhong S."/>
            <person name="Hamelin R.C."/>
            <person name="Grigoriev I.V."/>
            <person name="Szabo L.J."/>
            <person name="Martin F."/>
        </authorList>
    </citation>
    <scope>NUCLEOTIDE SEQUENCE [LARGE SCALE GENOMIC DNA]</scope>
    <source>
        <strain evidence="2">98AG31 / pathotype 3-4-7</strain>
    </source>
</reference>